<evidence type="ECO:0000256" key="1">
    <source>
        <dbReference type="SAM" id="MobiDB-lite"/>
    </source>
</evidence>
<keyword evidence="5" id="KW-1185">Reference proteome</keyword>
<dbReference type="EMBL" id="ADAS02000190">
    <property type="protein sequence ID" value="OAV88282.1"/>
    <property type="molecule type" value="Genomic_DNA"/>
</dbReference>
<feature type="compositionally biased region" description="Pro residues" evidence="1">
    <location>
        <begin position="122"/>
        <end position="141"/>
    </location>
</feature>
<keyword evidence="2" id="KW-0812">Transmembrane</keyword>
<evidence type="ECO:0000256" key="2">
    <source>
        <dbReference type="SAM" id="Phobius"/>
    </source>
</evidence>
<evidence type="ECO:0000313" key="3">
    <source>
        <dbReference type="EMBL" id="OAV88282.1"/>
    </source>
</evidence>
<feature type="transmembrane region" description="Helical" evidence="2">
    <location>
        <begin position="62"/>
        <end position="82"/>
    </location>
</feature>
<reference evidence="3" key="2">
    <citation type="submission" date="2016-05" db="EMBL/GenBank/DDBJ databases">
        <title>Comparative analysis highlights variable genome content of wheat rusts and divergence of the mating loci.</title>
        <authorList>
            <person name="Cuomo C.A."/>
            <person name="Bakkeren G."/>
            <person name="Szabo L."/>
            <person name="Khalil H."/>
            <person name="Joly D."/>
            <person name="Goldberg J."/>
            <person name="Young S."/>
            <person name="Zeng Q."/>
            <person name="Fellers J."/>
        </authorList>
    </citation>
    <scope>NUCLEOTIDE SEQUENCE [LARGE SCALE GENOMIC DNA]</scope>
    <source>
        <strain evidence="3">1-1 BBBD Race 1</strain>
    </source>
</reference>
<dbReference type="STRING" id="630390.A0A180G7I2"/>
<evidence type="ECO:0000313" key="4">
    <source>
        <dbReference type="EnsemblFungi" id="PTTG_29080-t43_1-p1"/>
    </source>
</evidence>
<keyword evidence="2" id="KW-0472">Membrane</keyword>
<evidence type="ECO:0000313" key="5">
    <source>
        <dbReference type="Proteomes" id="UP000005240"/>
    </source>
</evidence>
<dbReference type="EnsemblFungi" id="PTTG_29080-t43_1">
    <property type="protein sequence ID" value="PTTG_29080-t43_1-p1"/>
    <property type="gene ID" value="PTTG_29080"/>
</dbReference>
<sequence>MTVSFSASSKAHMALRLPCSRILLSTFLMTQLFTSVRSSACYYDSFTGRTVCDGLSYGARLAIAAAITIVGALALTGISYVVRKRFYGANTPPPVSAGYYGPPQTSYPPNVAYAQQPNVYPGAPPPAPAYAPPAGPPPPGYNPDFYKHGPTPVPQHP</sequence>
<reference evidence="4" key="4">
    <citation type="submission" date="2025-05" db="UniProtKB">
        <authorList>
            <consortium name="EnsemblFungi"/>
        </authorList>
    </citation>
    <scope>IDENTIFICATION</scope>
    <source>
        <strain evidence="4">isolate 1-1 / race 1 (BBBD)</strain>
    </source>
</reference>
<reference evidence="4 5" key="3">
    <citation type="journal article" date="2017" name="G3 (Bethesda)">
        <title>Comparative analysis highlights variable genome content of wheat rusts and divergence of the mating loci.</title>
        <authorList>
            <person name="Cuomo C.A."/>
            <person name="Bakkeren G."/>
            <person name="Khalil H.B."/>
            <person name="Panwar V."/>
            <person name="Joly D."/>
            <person name="Linning R."/>
            <person name="Sakthikumar S."/>
            <person name="Song X."/>
            <person name="Adiconis X."/>
            <person name="Fan L."/>
            <person name="Goldberg J.M."/>
            <person name="Levin J.Z."/>
            <person name="Young S."/>
            <person name="Zeng Q."/>
            <person name="Anikster Y."/>
            <person name="Bruce M."/>
            <person name="Wang M."/>
            <person name="Yin C."/>
            <person name="McCallum B."/>
            <person name="Szabo L.J."/>
            <person name="Hulbert S."/>
            <person name="Chen X."/>
            <person name="Fellers J.P."/>
        </authorList>
    </citation>
    <scope>NUCLEOTIDE SEQUENCE</scope>
    <source>
        <strain evidence="5">Isolate 1-1 / race 1 (BBBD)</strain>
        <strain evidence="4">isolate 1-1 / race 1 (BBBD)</strain>
    </source>
</reference>
<dbReference type="Proteomes" id="UP000005240">
    <property type="component" value="Unassembled WGS sequence"/>
</dbReference>
<gene>
    <name evidence="3" type="ORF">PTTG_29080</name>
</gene>
<organism evidence="3">
    <name type="scientific">Puccinia triticina (isolate 1-1 / race 1 (BBBD))</name>
    <name type="common">Brown leaf rust fungus</name>
    <dbReference type="NCBI Taxonomy" id="630390"/>
    <lineage>
        <taxon>Eukaryota</taxon>
        <taxon>Fungi</taxon>
        <taxon>Dikarya</taxon>
        <taxon>Basidiomycota</taxon>
        <taxon>Pucciniomycotina</taxon>
        <taxon>Pucciniomycetes</taxon>
        <taxon>Pucciniales</taxon>
        <taxon>Pucciniaceae</taxon>
        <taxon>Puccinia</taxon>
    </lineage>
</organism>
<dbReference type="OrthoDB" id="2504110at2759"/>
<reference evidence="3" key="1">
    <citation type="submission" date="2009-11" db="EMBL/GenBank/DDBJ databases">
        <authorList>
            <consortium name="The Broad Institute Genome Sequencing Platform"/>
            <person name="Ward D."/>
            <person name="Feldgarden M."/>
            <person name="Earl A."/>
            <person name="Young S.K."/>
            <person name="Zeng Q."/>
            <person name="Koehrsen M."/>
            <person name="Alvarado L."/>
            <person name="Berlin A."/>
            <person name="Bochicchio J."/>
            <person name="Borenstein D."/>
            <person name="Chapman S.B."/>
            <person name="Chen Z."/>
            <person name="Engels R."/>
            <person name="Freedman E."/>
            <person name="Gellesch M."/>
            <person name="Goldberg J."/>
            <person name="Griggs A."/>
            <person name="Gujja S."/>
            <person name="Heilman E."/>
            <person name="Heiman D."/>
            <person name="Hepburn T."/>
            <person name="Howarth C."/>
            <person name="Jen D."/>
            <person name="Larson L."/>
            <person name="Lewis B."/>
            <person name="Mehta T."/>
            <person name="Park D."/>
            <person name="Pearson M."/>
            <person name="Roberts A."/>
            <person name="Saif S."/>
            <person name="Shea T."/>
            <person name="Shenoy N."/>
            <person name="Sisk P."/>
            <person name="Stolte C."/>
            <person name="Sykes S."/>
            <person name="Thomson T."/>
            <person name="Walk T."/>
            <person name="White J."/>
            <person name="Yandava C."/>
            <person name="Izard J."/>
            <person name="Baranova O.V."/>
            <person name="Blanton J.M."/>
            <person name="Tanner A.C."/>
            <person name="Dewhirst F.E."/>
            <person name="Haas B."/>
            <person name="Nusbaum C."/>
            <person name="Birren B."/>
        </authorList>
    </citation>
    <scope>NUCLEOTIDE SEQUENCE [LARGE SCALE GENOMIC DNA]</scope>
    <source>
        <strain evidence="3">1-1 BBBD Race 1</strain>
    </source>
</reference>
<name>A0A180G7I2_PUCT1</name>
<keyword evidence="2" id="KW-1133">Transmembrane helix</keyword>
<proteinExistence type="predicted"/>
<feature type="region of interest" description="Disordered" evidence="1">
    <location>
        <begin position="114"/>
        <end position="157"/>
    </location>
</feature>
<accession>A0A180G7I2</accession>
<dbReference type="VEuPathDB" id="FungiDB:PTTG_29080"/>
<dbReference type="AlphaFoldDB" id="A0A180G7I2"/>
<protein>
    <submittedName>
        <fullName evidence="3 4">Uncharacterized protein</fullName>
    </submittedName>
</protein>